<keyword evidence="2" id="KW-1185">Reference proteome</keyword>
<name>A0ABU3TE32_9BACT</name>
<protein>
    <submittedName>
        <fullName evidence="1">Uncharacterized protein</fullName>
    </submittedName>
</protein>
<comment type="caution">
    <text evidence="1">The sequence shown here is derived from an EMBL/GenBank/DDBJ whole genome shotgun (WGS) entry which is preliminary data.</text>
</comment>
<proteinExistence type="predicted"/>
<gene>
    <name evidence="1" type="ORF">ROI90_04430</name>
</gene>
<dbReference type="EMBL" id="JAWDJT010000002">
    <property type="protein sequence ID" value="MDU0369632.1"/>
    <property type="molecule type" value="Genomic_DNA"/>
</dbReference>
<reference evidence="1 2" key="1">
    <citation type="submission" date="2023-10" db="EMBL/GenBank/DDBJ databases">
        <title>Hymenobacter endophyticus sp. nov., an isolate from the leaf tissues of wheat.</title>
        <authorList>
            <person name="Dai Y."/>
        </authorList>
    </citation>
    <scope>NUCLEOTIDE SEQUENCE [LARGE SCALE GENOMIC DNA]</scope>
    <source>
        <strain evidence="1 2">ZK17L-C2</strain>
    </source>
</reference>
<evidence type="ECO:0000313" key="2">
    <source>
        <dbReference type="Proteomes" id="UP001250698"/>
    </source>
</evidence>
<organism evidence="1 2">
    <name type="scientific">Hymenobacter endophyticus</name>
    <dbReference type="NCBI Taxonomy" id="3076335"/>
    <lineage>
        <taxon>Bacteria</taxon>
        <taxon>Pseudomonadati</taxon>
        <taxon>Bacteroidota</taxon>
        <taxon>Cytophagia</taxon>
        <taxon>Cytophagales</taxon>
        <taxon>Hymenobacteraceae</taxon>
        <taxon>Hymenobacter</taxon>
    </lineage>
</organism>
<accession>A0ABU3TE32</accession>
<sequence length="139" mass="15846">MSEIQLHAESYGALLLLPQVPCLMVRWHGFANSRNLRQLLNKALELYQQYAPRYPRLGWVSDARRFGAMLPADQDWAAVDWNRRAYAAGIRRAVFISPNNVFGQIALQQLTHKMEQAAYLRITHVASPEAAWQQVLATA</sequence>
<dbReference type="Proteomes" id="UP001250698">
    <property type="component" value="Unassembled WGS sequence"/>
</dbReference>
<evidence type="ECO:0000313" key="1">
    <source>
        <dbReference type="EMBL" id="MDU0369632.1"/>
    </source>
</evidence>
<dbReference type="RefSeq" id="WP_315997123.1">
    <property type="nucleotide sequence ID" value="NZ_JAWDJT010000002.1"/>
</dbReference>